<protein>
    <submittedName>
        <fullName evidence="2">Uncharacterized protein</fullName>
    </submittedName>
</protein>
<dbReference type="OMA" id="FRYRVIM"/>
<feature type="region of interest" description="Disordered" evidence="1">
    <location>
        <begin position="1"/>
        <end position="20"/>
    </location>
</feature>
<dbReference type="Gramene" id="OIT01380">
    <property type="protein sequence ID" value="OIT01380"/>
    <property type="gene ID" value="A4A49_18792"/>
</dbReference>
<evidence type="ECO:0000313" key="3">
    <source>
        <dbReference type="Proteomes" id="UP000187609"/>
    </source>
</evidence>
<reference evidence="2" key="1">
    <citation type="submission" date="2016-11" db="EMBL/GenBank/DDBJ databases">
        <title>The genome of Nicotiana attenuata.</title>
        <authorList>
            <person name="Xu S."/>
            <person name="Brockmoeller T."/>
            <person name="Gaquerel E."/>
            <person name="Navarro A."/>
            <person name="Kuhl H."/>
            <person name="Gase K."/>
            <person name="Ling Z."/>
            <person name="Zhou W."/>
            <person name="Kreitzer C."/>
            <person name="Stanke M."/>
            <person name="Tang H."/>
            <person name="Lyons E."/>
            <person name="Pandey P."/>
            <person name="Pandey S.P."/>
            <person name="Timmermann B."/>
            <person name="Baldwin I.T."/>
        </authorList>
    </citation>
    <scope>NUCLEOTIDE SEQUENCE [LARGE SCALE GENOMIC DNA]</scope>
    <source>
        <strain evidence="2">UT</strain>
    </source>
</reference>
<name>A0A1J6IAB5_NICAT</name>
<gene>
    <name evidence="2" type="ORF">A4A49_18792</name>
</gene>
<dbReference type="PANTHER" id="PTHR34665:SF4">
    <property type="entry name" value="DUF3741 DOMAIN-CONTAINING PROTEIN"/>
    <property type="match status" value="1"/>
</dbReference>
<dbReference type="AlphaFoldDB" id="A0A1J6IAB5"/>
<accession>A0A1J6IAB5</accession>
<dbReference type="EMBL" id="MJEQ01037189">
    <property type="protein sequence ID" value="OIT01380.1"/>
    <property type="molecule type" value="Genomic_DNA"/>
</dbReference>
<sequence>MSSSSPFSFNKTKPSKSSTPMDDLALVKAATWALYQHGTVSTTEVRKNLDLFTSSFNKIGIRSDFLLDLEDRLSKNKKAQELSRYKLQVIKEVQEIQESPNNIFVPIQLISTTCNSTNNISLLDKYEIEKISRELNQYIETSHVAYHEKKNISEKKIKKFKGLLFRYRVIMNKRGSSSHDVVERRAFSNPQSPEKYYSPAPVVKFANCRPWRKHV</sequence>
<dbReference type="Proteomes" id="UP000187609">
    <property type="component" value="Unassembled WGS sequence"/>
</dbReference>
<keyword evidence="3" id="KW-1185">Reference proteome</keyword>
<dbReference type="PANTHER" id="PTHR34665">
    <property type="entry name" value="DUF3741 DOMAIN-CONTAINING PROTEIN"/>
    <property type="match status" value="1"/>
</dbReference>
<evidence type="ECO:0000256" key="1">
    <source>
        <dbReference type="SAM" id="MobiDB-lite"/>
    </source>
</evidence>
<proteinExistence type="predicted"/>
<evidence type="ECO:0000313" key="2">
    <source>
        <dbReference type="EMBL" id="OIT01380.1"/>
    </source>
</evidence>
<comment type="caution">
    <text evidence="2">The sequence shown here is derived from an EMBL/GenBank/DDBJ whole genome shotgun (WGS) entry which is preliminary data.</text>
</comment>
<organism evidence="2 3">
    <name type="scientific">Nicotiana attenuata</name>
    <name type="common">Coyote tobacco</name>
    <dbReference type="NCBI Taxonomy" id="49451"/>
    <lineage>
        <taxon>Eukaryota</taxon>
        <taxon>Viridiplantae</taxon>
        <taxon>Streptophyta</taxon>
        <taxon>Embryophyta</taxon>
        <taxon>Tracheophyta</taxon>
        <taxon>Spermatophyta</taxon>
        <taxon>Magnoliopsida</taxon>
        <taxon>eudicotyledons</taxon>
        <taxon>Gunneridae</taxon>
        <taxon>Pentapetalae</taxon>
        <taxon>asterids</taxon>
        <taxon>lamiids</taxon>
        <taxon>Solanales</taxon>
        <taxon>Solanaceae</taxon>
        <taxon>Nicotianoideae</taxon>
        <taxon>Nicotianeae</taxon>
        <taxon>Nicotiana</taxon>
    </lineage>
</organism>